<evidence type="ECO:0000313" key="2">
    <source>
        <dbReference type="EMBL" id="KGF52951.1"/>
    </source>
</evidence>
<evidence type="ECO:0000313" key="3">
    <source>
        <dbReference type="Proteomes" id="UP000029614"/>
    </source>
</evidence>
<dbReference type="Pfam" id="PF13538">
    <property type="entry name" value="UvrD_C_2"/>
    <property type="match status" value="1"/>
</dbReference>
<dbReference type="CDD" id="cd17933">
    <property type="entry name" value="DEXSc_RecD-like"/>
    <property type="match status" value="1"/>
</dbReference>
<keyword evidence="3" id="KW-1185">Reference proteome</keyword>
<proteinExistence type="predicted"/>
<dbReference type="EMBL" id="JRNU01000005">
    <property type="protein sequence ID" value="KGF52951.1"/>
    <property type="molecule type" value="Genomic_DNA"/>
</dbReference>
<name>A0A096B1W2_9BACT</name>
<dbReference type="Gene3D" id="2.30.30.940">
    <property type="match status" value="1"/>
</dbReference>
<dbReference type="InterPro" id="IPR027785">
    <property type="entry name" value="UvrD-like_helicase_C"/>
</dbReference>
<dbReference type="Pfam" id="PF13245">
    <property type="entry name" value="AAA_19"/>
    <property type="match status" value="1"/>
</dbReference>
<dbReference type="Gene3D" id="3.40.50.300">
    <property type="entry name" value="P-loop containing nucleotide triphosphate hydrolases"/>
    <property type="match status" value="3"/>
</dbReference>
<organism evidence="2 3">
    <name type="scientific">Prevotella amnii DNF00058</name>
    <dbReference type="NCBI Taxonomy" id="1401066"/>
    <lineage>
        <taxon>Bacteria</taxon>
        <taxon>Pseudomonadati</taxon>
        <taxon>Bacteroidota</taxon>
        <taxon>Bacteroidia</taxon>
        <taxon>Bacteroidales</taxon>
        <taxon>Prevotellaceae</taxon>
        <taxon>Prevotella</taxon>
    </lineage>
</organism>
<comment type="caution">
    <text evidence="2">The sequence shown here is derived from an EMBL/GenBank/DDBJ whole genome shotgun (WGS) entry which is preliminary data.</text>
</comment>
<dbReference type="GO" id="GO:0004519">
    <property type="term" value="F:endonuclease activity"/>
    <property type="evidence" value="ECO:0007669"/>
    <property type="project" value="UniProtKB-KW"/>
</dbReference>
<accession>A0A096B1W2</accession>
<protein>
    <submittedName>
        <fullName evidence="2">ATP-dependent endonuclease</fullName>
    </submittedName>
</protein>
<dbReference type="AlphaFoldDB" id="A0A096B1W2"/>
<dbReference type="RefSeq" id="WP_036854249.1">
    <property type="nucleotide sequence ID" value="NZ_JRNU01000005.1"/>
</dbReference>
<evidence type="ECO:0000259" key="1">
    <source>
        <dbReference type="Pfam" id="PF13538"/>
    </source>
</evidence>
<dbReference type="InterPro" id="IPR027417">
    <property type="entry name" value="P-loop_NTPase"/>
</dbReference>
<dbReference type="SUPFAM" id="SSF52540">
    <property type="entry name" value="P-loop containing nucleoside triphosphate hydrolases"/>
    <property type="match status" value="1"/>
</dbReference>
<gene>
    <name evidence="2" type="ORF">HMPREF9302_02085</name>
</gene>
<feature type="domain" description="UvrD-like helicase C-terminal" evidence="1">
    <location>
        <begin position="420"/>
        <end position="470"/>
    </location>
</feature>
<reference evidence="2 3" key="1">
    <citation type="submission" date="2014-07" db="EMBL/GenBank/DDBJ databases">
        <authorList>
            <person name="McCorrison J."/>
            <person name="Sanka R."/>
            <person name="Torralba M."/>
            <person name="Gillis M."/>
            <person name="Haft D.H."/>
            <person name="Methe B."/>
            <person name="Sutton G."/>
            <person name="Nelson K.E."/>
        </authorList>
    </citation>
    <scope>NUCLEOTIDE SEQUENCE [LARGE SCALE GENOMIC DNA]</scope>
    <source>
        <strain evidence="2 3">DNF00058</strain>
    </source>
</reference>
<keyword evidence="2" id="KW-0540">Nuclease</keyword>
<sequence length="480" mass="54790">MLKDQLIYLLKSNFPLPPTNDQEQALDTFAEFVFSRNELSIMLLRGSAGTGKTLTASIIVKTMLQMHYNITLLAPTGRASKVLSTYANYPASTIHRFIYRERAFTGTDGEFNLNNNLYHDRFFLVDEASMINYTSYNSSFGSGSLLQDLIQYVYNGNNCRLILVGDNAQLPPVGEESSAALRSDVLQSMNLQVFHTDIEEVLRQSLNSGILYNANSIRYMIDSGTQGTLPQIATKGFPDITIVPQDEIIDTIASSYSLQGIDETIIITRSNKRANVFNQGIRNMILDREEELSTGDMIMIVRNKYLSQEKKQQQNSSGRKLNFIANGDRAIVRRVRNYRELYGFRFADVTLRFPDFDDTELNTTVLLDVLNSEAPSLTSQQSKDLFNNIMEDYADIPQKAERMKLLKQDTYLNALQVKFGYAITCHKAQGGQWQHVFIDQGYITEQTLSPQYYHWLYTAFTRATKHLYLINWPKQQVKQT</sequence>
<keyword evidence="2" id="KW-0378">Hydrolase</keyword>
<dbReference type="Proteomes" id="UP000029614">
    <property type="component" value="Unassembled WGS sequence"/>
</dbReference>
<keyword evidence="2" id="KW-0255">Endonuclease</keyword>
<dbReference type="OrthoDB" id="9803432at2"/>
<dbReference type="CDD" id="cd18809">
    <property type="entry name" value="SF1_C_RecD"/>
    <property type="match status" value="1"/>
</dbReference>